<dbReference type="Proteomes" id="UP000184139">
    <property type="component" value="Unassembled WGS sequence"/>
</dbReference>
<dbReference type="RefSeq" id="WP_073378342.1">
    <property type="nucleotide sequence ID" value="NZ_FQXS01000028.1"/>
</dbReference>
<dbReference type="SUPFAM" id="SSF53067">
    <property type="entry name" value="Actin-like ATPase domain"/>
    <property type="match status" value="1"/>
</dbReference>
<name>A0A1M5Y5D3_9BACT</name>
<keyword evidence="2" id="KW-1185">Reference proteome</keyword>
<protein>
    <recommendedName>
        <fullName evidence="3">CoA-substrate-specific enzyme activase</fullName>
    </recommendedName>
</protein>
<evidence type="ECO:0000313" key="1">
    <source>
        <dbReference type="EMBL" id="SHI07295.1"/>
    </source>
</evidence>
<dbReference type="AlphaFoldDB" id="A0A1M5Y5D3"/>
<reference evidence="1 2" key="1">
    <citation type="submission" date="2016-11" db="EMBL/GenBank/DDBJ databases">
        <authorList>
            <person name="Jaros S."/>
            <person name="Januszkiewicz K."/>
            <person name="Wedrychowicz H."/>
        </authorList>
    </citation>
    <scope>NUCLEOTIDE SEQUENCE [LARGE SCALE GENOMIC DNA]</scope>
    <source>
        <strain evidence="1 2">DSM 9705</strain>
    </source>
</reference>
<dbReference type="InterPro" id="IPR043129">
    <property type="entry name" value="ATPase_NBD"/>
</dbReference>
<dbReference type="OrthoDB" id="5430553at2"/>
<organism evidence="1 2">
    <name type="scientific">Desulfofustis glycolicus DSM 9705</name>
    <dbReference type="NCBI Taxonomy" id="1121409"/>
    <lineage>
        <taxon>Bacteria</taxon>
        <taxon>Pseudomonadati</taxon>
        <taxon>Thermodesulfobacteriota</taxon>
        <taxon>Desulfobulbia</taxon>
        <taxon>Desulfobulbales</taxon>
        <taxon>Desulfocapsaceae</taxon>
        <taxon>Desulfofustis</taxon>
    </lineage>
</organism>
<evidence type="ECO:0008006" key="3">
    <source>
        <dbReference type="Google" id="ProtNLM"/>
    </source>
</evidence>
<gene>
    <name evidence="1" type="ORF">SAMN02745124_03656</name>
</gene>
<dbReference type="EMBL" id="FQXS01000028">
    <property type="protein sequence ID" value="SHI07295.1"/>
    <property type="molecule type" value="Genomic_DNA"/>
</dbReference>
<proteinExistence type="predicted"/>
<dbReference type="STRING" id="1121409.SAMN02745124_03656"/>
<evidence type="ECO:0000313" key="2">
    <source>
        <dbReference type="Proteomes" id="UP000184139"/>
    </source>
</evidence>
<dbReference type="Gene3D" id="3.30.420.40">
    <property type="match status" value="2"/>
</dbReference>
<accession>A0A1M5Y5D3</accession>
<sequence length="221" mass="24220">MLLADFGTSYCKLLDSRDATPRVVPTKDIDRSLRVDLATGHNGKRFAAHYVNELTALARGGRHLIADDSFTLLDCGSRDIKFVRYDKGVVKDMGWNAECGASMGFTIELLERYYDLDFAALRVPPTSFSVTCGVLGMSHIFDAVIAGMSEAEAVARFVKGIALNAYQFAGRPRHLYLSGGLCNNPLFTSSFPCRLEPLGRWVLLEGLKQSLPHPTAAAEGR</sequence>